<name>A0A0G3EF70_9BACT</name>
<dbReference type="OrthoDB" id="9803672at2"/>
<evidence type="ECO:0000256" key="2">
    <source>
        <dbReference type="ARBA" id="ARBA00022730"/>
    </source>
</evidence>
<feature type="domain" description="Small ribosomal subunit protein uS4 N-terminal" evidence="10">
    <location>
        <begin position="1"/>
        <end position="90"/>
    </location>
</feature>
<comment type="function">
    <text evidence="7">One of the primary rRNA binding proteins, it binds directly to 16S rRNA where it nucleates assembly of the body of the 30S subunit.</text>
</comment>
<dbReference type="EMBL" id="CP010904">
    <property type="protein sequence ID" value="AKJ64983.1"/>
    <property type="molecule type" value="Genomic_DNA"/>
</dbReference>
<dbReference type="Proteomes" id="UP000035268">
    <property type="component" value="Chromosome"/>
</dbReference>
<proteinExistence type="inferred from homology"/>
<dbReference type="PANTHER" id="PTHR11831:SF4">
    <property type="entry name" value="SMALL RIBOSOMAL SUBUNIT PROTEIN US4M"/>
    <property type="match status" value="1"/>
</dbReference>
<dbReference type="RefSeq" id="WP_052882256.1">
    <property type="nucleotide sequence ID" value="NZ_CP010904.1"/>
</dbReference>
<evidence type="ECO:0000256" key="7">
    <source>
        <dbReference type="HAMAP-Rule" id="MF_01306"/>
    </source>
</evidence>
<keyword evidence="4 7" id="KW-0689">Ribosomal protein</keyword>
<dbReference type="GO" id="GO:0015935">
    <property type="term" value="C:small ribosomal subunit"/>
    <property type="evidence" value="ECO:0007669"/>
    <property type="project" value="InterPro"/>
</dbReference>
<dbReference type="SMART" id="SM01390">
    <property type="entry name" value="Ribosomal_S4"/>
    <property type="match status" value="1"/>
</dbReference>
<evidence type="ECO:0000259" key="9">
    <source>
        <dbReference type="SMART" id="SM00363"/>
    </source>
</evidence>
<dbReference type="SUPFAM" id="SSF55174">
    <property type="entry name" value="Alpha-L RNA-binding motif"/>
    <property type="match status" value="1"/>
</dbReference>
<dbReference type="Gene3D" id="1.10.1050.10">
    <property type="entry name" value="Ribosomal Protein S4 Delta 41, Chain A, domain 1"/>
    <property type="match status" value="1"/>
</dbReference>
<dbReference type="PATRIC" id="fig|1609981.3.peg.1811"/>
<dbReference type="GO" id="GO:0019843">
    <property type="term" value="F:rRNA binding"/>
    <property type="evidence" value="ECO:0007669"/>
    <property type="project" value="UniProtKB-UniRule"/>
</dbReference>
<dbReference type="GO" id="GO:0003735">
    <property type="term" value="F:structural constituent of ribosome"/>
    <property type="evidence" value="ECO:0007669"/>
    <property type="project" value="InterPro"/>
</dbReference>
<dbReference type="GO" id="GO:0042274">
    <property type="term" value="P:ribosomal small subunit biogenesis"/>
    <property type="evidence" value="ECO:0007669"/>
    <property type="project" value="TreeGrafter"/>
</dbReference>
<dbReference type="InterPro" id="IPR001912">
    <property type="entry name" value="Ribosomal_uS4_N"/>
</dbReference>
<dbReference type="KEGG" id="vbl:L21SP4_01745"/>
<evidence type="ECO:0000256" key="6">
    <source>
        <dbReference type="ARBA" id="ARBA00035254"/>
    </source>
</evidence>
<evidence type="ECO:0000256" key="4">
    <source>
        <dbReference type="ARBA" id="ARBA00022980"/>
    </source>
</evidence>
<keyword evidence="3 7" id="KW-0694">RNA-binding</keyword>
<organism evidence="11 12">
    <name type="scientific">Kiritimatiella glycovorans</name>
    <dbReference type="NCBI Taxonomy" id="1307763"/>
    <lineage>
        <taxon>Bacteria</taxon>
        <taxon>Pseudomonadati</taxon>
        <taxon>Kiritimatiellota</taxon>
        <taxon>Kiritimatiellia</taxon>
        <taxon>Kiritimatiellales</taxon>
        <taxon>Kiritimatiellaceae</taxon>
        <taxon>Kiritimatiella</taxon>
    </lineage>
</organism>
<dbReference type="PANTHER" id="PTHR11831">
    <property type="entry name" value="30S 40S RIBOSOMAL PROTEIN"/>
    <property type="match status" value="1"/>
</dbReference>
<dbReference type="HAMAP" id="MF_01306_B">
    <property type="entry name" value="Ribosomal_uS4_B"/>
    <property type="match status" value="1"/>
</dbReference>
<dbReference type="InterPro" id="IPR018079">
    <property type="entry name" value="Ribosomal_uS4_CS"/>
</dbReference>
<evidence type="ECO:0000256" key="5">
    <source>
        <dbReference type="ARBA" id="ARBA00023274"/>
    </source>
</evidence>
<accession>A0A0G3EF70</accession>
<dbReference type="GO" id="GO:0006412">
    <property type="term" value="P:translation"/>
    <property type="evidence" value="ECO:0007669"/>
    <property type="project" value="UniProtKB-UniRule"/>
</dbReference>
<reference evidence="12" key="1">
    <citation type="submission" date="2015-02" db="EMBL/GenBank/DDBJ databases">
        <title>Description and complete genome sequence of the first cultured representative of the subdivision 5 of the Verrucomicrobia phylum.</title>
        <authorList>
            <person name="Spring S."/>
            <person name="Bunk B."/>
            <person name="Sproer C."/>
            <person name="Klenk H.-P."/>
        </authorList>
    </citation>
    <scope>NUCLEOTIDE SEQUENCE [LARGE SCALE GENOMIC DNA]</scope>
    <source>
        <strain evidence="12">L21-Fru-AB</strain>
    </source>
</reference>
<dbReference type="PROSITE" id="PS50889">
    <property type="entry name" value="S4"/>
    <property type="match status" value="1"/>
</dbReference>
<comment type="similarity">
    <text evidence="1 7 8">Belongs to the universal ribosomal protein uS4 family.</text>
</comment>
<gene>
    <name evidence="7 11" type="primary">rpsD</name>
    <name evidence="11" type="ORF">L21SP4_01745</name>
</gene>
<feature type="domain" description="RNA-binding S4" evidence="9">
    <location>
        <begin position="91"/>
        <end position="151"/>
    </location>
</feature>
<evidence type="ECO:0000313" key="11">
    <source>
        <dbReference type="EMBL" id="AKJ64983.1"/>
    </source>
</evidence>
<evidence type="ECO:0000313" key="12">
    <source>
        <dbReference type="Proteomes" id="UP000035268"/>
    </source>
</evidence>
<dbReference type="InterPro" id="IPR005709">
    <property type="entry name" value="Ribosomal_uS4_bac-type"/>
</dbReference>
<dbReference type="Pfam" id="PF01479">
    <property type="entry name" value="S4"/>
    <property type="match status" value="1"/>
</dbReference>
<sequence>MNKPKIKVSRRLGVALTPKAHKYMERRPHPPGMHGTARRRPKLSDYGRQLLEKQRLRHQYNLREQQLANYFEKAVRRPGNSGEILMQLLESRLDAAVVRGGFARTIFQARQLVNHGHFRVNDRKVDIPSYHLREGDVVTPREKSREVDAIRGALDSTQSPEYLRVDPKNMSITFERVPTREEIPVICEVPLVIEFYSR</sequence>
<protein>
    <recommendedName>
        <fullName evidence="6 7">Small ribosomal subunit protein uS4</fullName>
    </recommendedName>
</protein>
<keyword evidence="12" id="KW-1185">Reference proteome</keyword>
<dbReference type="Pfam" id="PF00163">
    <property type="entry name" value="Ribosomal_S4"/>
    <property type="match status" value="1"/>
</dbReference>
<dbReference type="Gene3D" id="3.10.290.10">
    <property type="entry name" value="RNA-binding S4 domain"/>
    <property type="match status" value="1"/>
</dbReference>
<dbReference type="SMART" id="SM00363">
    <property type="entry name" value="S4"/>
    <property type="match status" value="1"/>
</dbReference>
<dbReference type="NCBIfam" id="TIGR01017">
    <property type="entry name" value="rpsD_bact"/>
    <property type="match status" value="1"/>
</dbReference>
<dbReference type="InterPro" id="IPR002942">
    <property type="entry name" value="S4_RNA-bd"/>
</dbReference>
<dbReference type="NCBIfam" id="NF003717">
    <property type="entry name" value="PRK05327.1"/>
    <property type="match status" value="1"/>
</dbReference>
<keyword evidence="2 7" id="KW-0699">rRNA-binding</keyword>
<dbReference type="STRING" id="1307763.L21SP4_01745"/>
<comment type="function">
    <text evidence="7">With S5 and S12 plays an important role in translational accuracy.</text>
</comment>
<evidence type="ECO:0000256" key="8">
    <source>
        <dbReference type="RuleBase" id="RU003699"/>
    </source>
</evidence>
<evidence type="ECO:0000256" key="1">
    <source>
        <dbReference type="ARBA" id="ARBA00007465"/>
    </source>
</evidence>
<comment type="subunit">
    <text evidence="7">Part of the 30S ribosomal subunit. Contacts protein S5. The interaction surface between S4 and S5 is involved in control of translational fidelity.</text>
</comment>
<dbReference type="CDD" id="cd00165">
    <property type="entry name" value="S4"/>
    <property type="match status" value="1"/>
</dbReference>
<dbReference type="AlphaFoldDB" id="A0A0G3EF70"/>
<dbReference type="InterPro" id="IPR022801">
    <property type="entry name" value="Ribosomal_uS4"/>
</dbReference>
<keyword evidence="5 7" id="KW-0687">Ribonucleoprotein</keyword>
<evidence type="ECO:0000259" key="10">
    <source>
        <dbReference type="SMART" id="SM01390"/>
    </source>
</evidence>
<evidence type="ECO:0000256" key="3">
    <source>
        <dbReference type="ARBA" id="ARBA00022884"/>
    </source>
</evidence>
<dbReference type="FunFam" id="3.10.290.10:FF:000001">
    <property type="entry name" value="30S ribosomal protein S4"/>
    <property type="match status" value="1"/>
</dbReference>
<dbReference type="PROSITE" id="PS00632">
    <property type="entry name" value="RIBOSOMAL_S4"/>
    <property type="match status" value="1"/>
</dbReference>
<reference evidence="11 12" key="2">
    <citation type="journal article" date="2016" name="ISME J.">
        <title>Characterization of the first cultured representative of Verrucomicrobia subdivision 5 indicates the proposal of a novel phylum.</title>
        <authorList>
            <person name="Spring S."/>
            <person name="Bunk B."/>
            <person name="Sproer C."/>
            <person name="Schumann P."/>
            <person name="Rohde M."/>
            <person name="Tindall B.J."/>
            <person name="Klenk H.P."/>
        </authorList>
    </citation>
    <scope>NUCLEOTIDE SEQUENCE [LARGE SCALE GENOMIC DNA]</scope>
    <source>
        <strain evidence="11 12">L21-Fru-AB</strain>
    </source>
</reference>
<dbReference type="InterPro" id="IPR036986">
    <property type="entry name" value="S4_RNA-bd_sf"/>
</dbReference>